<dbReference type="GO" id="GO:0044341">
    <property type="term" value="P:sodium-dependent phosphate transport"/>
    <property type="evidence" value="ECO:0007669"/>
    <property type="project" value="InterPro"/>
</dbReference>
<evidence type="ECO:0000256" key="4">
    <source>
        <dbReference type="ARBA" id="ARBA00022989"/>
    </source>
</evidence>
<evidence type="ECO:0000256" key="2">
    <source>
        <dbReference type="ARBA" id="ARBA00022475"/>
    </source>
</evidence>
<feature type="domain" description="PhoU" evidence="7">
    <location>
        <begin position="446"/>
        <end position="529"/>
    </location>
</feature>
<keyword evidence="5 6" id="KW-0472">Membrane</keyword>
<keyword evidence="4 6" id="KW-1133">Transmembrane helix</keyword>
<feature type="transmembrane region" description="Helical" evidence="6">
    <location>
        <begin position="245"/>
        <end position="266"/>
    </location>
</feature>
<keyword evidence="2" id="KW-1003">Cell membrane</keyword>
<feature type="transmembrane region" description="Helical" evidence="6">
    <location>
        <begin position="87"/>
        <end position="110"/>
    </location>
</feature>
<dbReference type="PANTHER" id="PTHR10010">
    <property type="entry name" value="SOLUTE CARRIER FAMILY 34 SODIUM PHOSPHATE , MEMBER 2-RELATED"/>
    <property type="match status" value="1"/>
</dbReference>
<feature type="transmembrane region" description="Helical" evidence="6">
    <location>
        <begin position="50"/>
        <end position="75"/>
    </location>
</feature>
<dbReference type="RefSeq" id="WP_116492122.1">
    <property type="nucleotide sequence ID" value="NZ_QDFR01000001.1"/>
</dbReference>
<dbReference type="PANTHER" id="PTHR10010:SF46">
    <property type="entry name" value="SODIUM-DEPENDENT PHOSPHATE TRANSPORT PROTEIN 2B"/>
    <property type="match status" value="1"/>
</dbReference>
<organism evidence="8 9">
    <name type="scientific">Rhizobium rhizogenes</name>
    <name type="common">Agrobacterium rhizogenes</name>
    <dbReference type="NCBI Taxonomy" id="359"/>
    <lineage>
        <taxon>Bacteria</taxon>
        <taxon>Pseudomonadati</taxon>
        <taxon>Pseudomonadota</taxon>
        <taxon>Alphaproteobacteria</taxon>
        <taxon>Hyphomicrobiales</taxon>
        <taxon>Rhizobiaceae</taxon>
        <taxon>Rhizobium/Agrobacterium group</taxon>
        <taxon>Rhizobium</taxon>
    </lineage>
</organism>
<dbReference type="InterPro" id="IPR003841">
    <property type="entry name" value="Na/Pi_transpt"/>
</dbReference>
<protein>
    <submittedName>
        <fullName evidence="8">Sodium:phosphate symporter</fullName>
    </submittedName>
</protein>
<comment type="caution">
    <text evidence="8">The sequence shown here is derived from an EMBL/GenBank/DDBJ whole genome shotgun (WGS) entry which is preliminary data.</text>
</comment>
<evidence type="ECO:0000256" key="6">
    <source>
        <dbReference type="SAM" id="Phobius"/>
    </source>
</evidence>
<reference evidence="8 9" key="1">
    <citation type="submission" date="2018-04" db="EMBL/GenBank/DDBJ databases">
        <authorList>
            <person name="Hagen T."/>
        </authorList>
    </citation>
    <scope>NUCLEOTIDE SEQUENCE [LARGE SCALE GENOMIC DNA]</scope>
    <source>
        <strain evidence="8 9">TPD7009</strain>
    </source>
</reference>
<dbReference type="Pfam" id="PF01895">
    <property type="entry name" value="PhoU"/>
    <property type="match status" value="2"/>
</dbReference>
<dbReference type="GO" id="GO:0005886">
    <property type="term" value="C:plasma membrane"/>
    <property type="evidence" value="ECO:0007669"/>
    <property type="project" value="UniProtKB-SubCell"/>
</dbReference>
<evidence type="ECO:0000313" key="9">
    <source>
        <dbReference type="Proteomes" id="UP000244335"/>
    </source>
</evidence>
<feature type="transmembrane region" description="Helical" evidence="6">
    <location>
        <begin position="278"/>
        <end position="299"/>
    </location>
</feature>
<evidence type="ECO:0000256" key="3">
    <source>
        <dbReference type="ARBA" id="ARBA00022692"/>
    </source>
</evidence>
<dbReference type="NCBIfam" id="NF037997">
    <property type="entry name" value="Na_Pi_symport"/>
    <property type="match status" value="1"/>
</dbReference>
<dbReference type="EMBL" id="QDFR01000001">
    <property type="protein sequence ID" value="PVE56864.1"/>
    <property type="molecule type" value="Genomic_DNA"/>
</dbReference>
<dbReference type="AlphaFoldDB" id="A0AA92C6F7"/>
<dbReference type="Pfam" id="PF02690">
    <property type="entry name" value="Na_Pi_cotrans"/>
    <property type="match status" value="1"/>
</dbReference>
<gene>
    <name evidence="8" type="ORF">DC430_03635</name>
</gene>
<feature type="transmembrane region" description="Helical" evidence="6">
    <location>
        <begin position="161"/>
        <end position="185"/>
    </location>
</feature>
<dbReference type="InterPro" id="IPR026022">
    <property type="entry name" value="PhoU_dom"/>
</dbReference>
<dbReference type="Gene3D" id="1.20.58.220">
    <property type="entry name" value="Phosphate transport system protein phou homolog 2, domain 2"/>
    <property type="match status" value="1"/>
</dbReference>
<keyword evidence="3 6" id="KW-0812">Transmembrane</keyword>
<dbReference type="Proteomes" id="UP000244335">
    <property type="component" value="Unassembled WGS sequence"/>
</dbReference>
<evidence type="ECO:0000259" key="7">
    <source>
        <dbReference type="Pfam" id="PF01895"/>
    </source>
</evidence>
<dbReference type="SUPFAM" id="SSF109755">
    <property type="entry name" value="PhoU-like"/>
    <property type="match status" value="1"/>
</dbReference>
<accession>A0AA92C6F7</accession>
<feature type="transmembrane region" description="Helical" evidence="6">
    <location>
        <begin position="191"/>
        <end position="224"/>
    </location>
</feature>
<dbReference type="InterPro" id="IPR038078">
    <property type="entry name" value="PhoU-like_sf"/>
</dbReference>
<name>A0AA92C6F7_RHIRH</name>
<evidence type="ECO:0000256" key="1">
    <source>
        <dbReference type="ARBA" id="ARBA00004651"/>
    </source>
</evidence>
<proteinExistence type="predicted"/>
<evidence type="ECO:0000313" key="8">
    <source>
        <dbReference type="EMBL" id="PVE56864.1"/>
    </source>
</evidence>
<sequence length="550" mass="59091">MESTIVIVNLLGAVALLLFGLTQVKDGVTRAFGLKLRTILATSTRNGPRSFVSGFFATIALQSSTATALTVASFAERDLIRPRMAQIVLLGANVGTAVTAWIFATGVAWLSPLLILSGIVLRKGNSNARQGGGTALVGVGLMLLSLHLLSNATEPMRASPALGAFIGLLDDAWPVALLLSAAMAFFSSSSLAMVVLILSLASAGILSTGLIIVLVLGANLGGAIPPVIATMSGPAAARRITLGNLVIRAIGCAIAMPLASYGAIALQQLPLSESMLPVDAHLIFNILLTMVAWPLSGFVSDLMAKVVPSDVQSDDGPRFLDKDALDTPVVALANATREVLVIGDTIERMLIRAENAFKHNDLAPLAEIAMLEKKVDQLQQEVKIYLSQLGRKGLDENDARRSITVIDYAINLEHMGDIIEKGLCEQIRKKILNGFKFSDEGYDELKTLFDMTIENLRAAQSIFVTGDLSLARRLMEIKIDIRRLEKRSSGRHLERLRDGLMESLQTSSLHLDMLRDLKRINAHIVSVAHPILDESGILGESRLRTAETRA</sequence>
<feature type="domain" description="PhoU" evidence="7">
    <location>
        <begin position="342"/>
        <end position="420"/>
    </location>
</feature>
<evidence type="ECO:0000256" key="5">
    <source>
        <dbReference type="ARBA" id="ARBA00023136"/>
    </source>
</evidence>
<dbReference type="GO" id="GO:0005436">
    <property type="term" value="F:sodium:phosphate symporter activity"/>
    <property type="evidence" value="ECO:0007669"/>
    <property type="project" value="InterPro"/>
</dbReference>
<dbReference type="NCBIfam" id="TIGR01013">
    <property type="entry name" value="2a58"/>
    <property type="match status" value="1"/>
</dbReference>
<comment type="subcellular location">
    <subcellularLocation>
        <location evidence="1">Cell membrane</location>
        <topology evidence="1">Multi-pass membrane protein</topology>
    </subcellularLocation>
</comment>
<feature type="transmembrane region" description="Helical" evidence="6">
    <location>
        <begin position="130"/>
        <end position="149"/>
    </location>
</feature>